<evidence type="ECO:0000256" key="14">
    <source>
        <dbReference type="RuleBase" id="RU004447"/>
    </source>
</evidence>
<evidence type="ECO:0000256" key="13">
    <source>
        <dbReference type="ARBA" id="ARBA00033450"/>
    </source>
</evidence>
<evidence type="ECO:0000256" key="6">
    <source>
        <dbReference type="ARBA" id="ARBA00022670"/>
    </source>
</evidence>
<feature type="domain" description="Peptidase M16 C-terminal" evidence="17">
    <location>
        <begin position="198"/>
        <end position="379"/>
    </location>
</feature>
<evidence type="ECO:0000256" key="3">
    <source>
        <dbReference type="ARBA" id="ARBA00007261"/>
    </source>
</evidence>
<keyword evidence="6" id="KW-0645">Protease</keyword>
<dbReference type="InterPro" id="IPR007863">
    <property type="entry name" value="Peptidase_M16_C"/>
</dbReference>
<feature type="domain" description="Coenzyme PQQ synthesis protein F-like C-terminal lobe" evidence="19">
    <location>
        <begin position="765"/>
        <end position="864"/>
    </location>
</feature>
<keyword evidence="10" id="KW-0482">Metalloprotease</keyword>
<accession>A0A1Y0IDQ9</accession>
<evidence type="ECO:0000313" key="21">
    <source>
        <dbReference type="Proteomes" id="UP000196027"/>
    </source>
</evidence>
<evidence type="ECO:0000259" key="17">
    <source>
        <dbReference type="Pfam" id="PF05193"/>
    </source>
</evidence>
<evidence type="ECO:0000256" key="11">
    <source>
        <dbReference type="ARBA" id="ARBA00029597"/>
    </source>
</evidence>
<comment type="similarity">
    <text evidence="3 14">Belongs to the peptidase M16 family.</text>
</comment>
<dbReference type="EC" id="3.4.24.55" evidence="4"/>
<evidence type="ECO:0000256" key="1">
    <source>
        <dbReference type="ARBA" id="ARBA00001947"/>
    </source>
</evidence>
<evidence type="ECO:0000256" key="9">
    <source>
        <dbReference type="ARBA" id="ARBA00022833"/>
    </source>
</evidence>
<dbReference type="Gene3D" id="3.30.830.10">
    <property type="entry name" value="Metalloenzyme, LuxS/M16 peptidase-like"/>
    <property type="match status" value="4"/>
</dbReference>
<dbReference type="PANTHER" id="PTHR43690">
    <property type="entry name" value="NARDILYSIN"/>
    <property type="match status" value="1"/>
</dbReference>
<feature type="domain" description="Peptidase M16 middle/third" evidence="18">
    <location>
        <begin position="383"/>
        <end position="663"/>
    </location>
</feature>
<dbReference type="SUPFAM" id="SSF63411">
    <property type="entry name" value="LuxS/MPP-like metallohydrolase"/>
    <property type="match status" value="4"/>
</dbReference>
<dbReference type="InterPro" id="IPR032632">
    <property type="entry name" value="Peptidase_M16_M"/>
</dbReference>
<comment type="function">
    <text evidence="2">Endopeptidase that degrades small peptides of less than 7 kDa, such as glucagon and insulin.</text>
</comment>
<name>A0A1Y0IDQ9_9GAMM</name>
<evidence type="ECO:0000256" key="5">
    <source>
        <dbReference type="ARBA" id="ARBA00017565"/>
    </source>
</evidence>
<sequence>MVLTMFLVQAQAALSETLEKSPYDTRKYSVLTLANELQVLVVSDPTTDKAAAALDIRVGSGNDPKGREGLAHFLEHMLFLGTEKYPNASEYQEFINQHGGSHNAFTAFQDTNYFFEVDANFLTPALDRFAQQFIAPTFTEKYVEREINAVHSEYSSKIQDDYRRTLSAFKTLINPDHSYSQFSVGNLTTLGNRDGSLIRDELIKFYEANYSANLMRLVILGKEDIATLEKIAIEKFSAIPNRNLKAKEHTQELFSGSALPKLIQVEPVMEKRVMEMNFPAPSTQQLYLRKPTHFINNLIGHEGKGSLLSELKSRGWVETLSAGSAMDTGHESLLSIKLSLTEKGLQNWKEIARLTFSYIDLVKQQGMQSFYFDEQKQMLDLAFKFAEKSHPIHFVSYAASVMHQVRSQHILRAGYIMQAFDPELYQTFLAQMTPENVIITLTAAGLNSESESEQVLQTEWYDAPYRIQSINPESIRPHDQPEQWFALPEPNEFIPHNVELLSNGKSILPTRLLNQNGLVAWYAEDTEFNTPKSSFFVNVRTPIANTSPKNNVMTSLFTALINDALNELTYPATLAGLQFSLYPHIRGMTIKISGYPQRQANLLTKILSALQYTHLSAARFEIKKDEIRRALENSTKQKPYEQTSGQIRDLLVAPGWTDEERLASLGKISWSDMTEFRAKLLEKLDLVTLAHGNITRTQTLALNALVDSFLAKPAQFVPVPRGTVLKLNPQDRFSKALAIDHPDSSYTLYLQGREKSYREMAAYSLAAQLLSTGYYEQMRTEKQFGYIVFSAPIPLLEVPGIAFIIQSPKASPEILHTETLAYLSKQVDALTAMPDEQFERHKQALISRIKEKETTLQQRSNRFWSEIDRNNEGFNTQDQLVSAIQGLDKPAMLELLGKQLGEQQQALLIFNRGTNTSAQTDSQSDAEQQTKTEQQIKAAPNIEAVFNLYKSVETKAALWEGRGHFE</sequence>
<gene>
    <name evidence="20" type="ORF">OLMES_3488</name>
</gene>
<evidence type="ECO:0000256" key="8">
    <source>
        <dbReference type="ARBA" id="ARBA00022801"/>
    </source>
</evidence>
<dbReference type="AlphaFoldDB" id="A0A1Y0IDQ9"/>
<dbReference type="Pfam" id="PF00675">
    <property type="entry name" value="Peptidase_M16"/>
    <property type="match status" value="1"/>
</dbReference>
<comment type="cofactor">
    <cofactor evidence="1">
        <name>Zn(2+)</name>
        <dbReference type="ChEBI" id="CHEBI:29105"/>
    </cofactor>
</comment>
<keyword evidence="9" id="KW-0862">Zinc</keyword>
<dbReference type="PROSITE" id="PS00143">
    <property type="entry name" value="INSULINASE"/>
    <property type="match status" value="1"/>
</dbReference>
<evidence type="ECO:0000259" key="19">
    <source>
        <dbReference type="Pfam" id="PF22456"/>
    </source>
</evidence>
<feature type="domain" description="Peptidase M16 N-terminal" evidence="16">
    <location>
        <begin position="39"/>
        <end position="167"/>
    </location>
</feature>
<evidence type="ECO:0000256" key="4">
    <source>
        <dbReference type="ARBA" id="ARBA00012449"/>
    </source>
</evidence>
<dbReference type="GO" id="GO:0006508">
    <property type="term" value="P:proteolysis"/>
    <property type="evidence" value="ECO:0007669"/>
    <property type="project" value="UniProtKB-KW"/>
</dbReference>
<keyword evidence="21" id="KW-1185">Reference proteome</keyword>
<dbReference type="InterPro" id="IPR011765">
    <property type="entry name" value="Pept_M16_N"/>
</dbReference>
<evidence type="ECO:0000259" key="18">
    <source>
        <dbReference type="Pfam" id="PF16187"/>
    </source>
</evidence>
<keyword evidence="8" id="KW-0378">Hydrolase</keyword>
<dbReference type="Pfam" id="PF22456">
    <property type="entry name" value="PqqF-like_C_4"/>
    <property type="match status" value="1"/>
</dbReference>
<evidence type="ECO:0000256" key="15">
    <source>
        <dbReference type="SAM" id="MobiDB-lite"/>
    </source>
</evidence>
<keyword evidence="7" id="KW-0479">Metal-binding</keyword>
<dbReference type="Pfam" id="PF16187">
    <property type="entry name" value="Peptidase_M16_M"/>
    <property type="match status" value="1"/>
</dbReference>
<dbReference type="KEGG" id="ome:OLMES_3488"/>
<dbReference type="GO" id="GO:0005737">
    <property type="term" value="C:cytoplasm"/>
    <property type="evidence" value="ECO:0007669"/>
    <property type="project" value="UniProtKB-ARBA"/>
</dbReference>
<dbReference type="GO" id="GO:0046872">
    <property type="term" value="F:metal ion binding"/>
    <property type="evidence" value="ECO:0007669"/>
    <property type="project" value="UniProtKB-KW"/>
</dbReference>
<evidence type="ECO:0000256" key="12">
    <source>
        <dbReference type="ARBA" id="ARBA00031184"/>
    </source>
</evidence>
<protein>
    <recommendedName>
        <fullName evidence="5">Protease 3</fullName>
        <ecNumber evidence="4">3.4.24.55</ecNumber>
    </recommendedName>
    <alternativeName>
        <fullName evidence="13">Pitrilysin</fullName>
    </alternativeName>
    <alternativeName>
        <fullName evidence="12">Protease III</fullName>
    </alternativeName>
    <alternativeName>
        <fullName evidence="11">Protease pi</fullName>
    </alternativeName>
</protein>
<proteinExistence type="inferred from homology"/>
<dbReference type="InterPro" id="IPR050626">
    <property type="entry name" value="Peptidase_M16"/>
</dbReference>
<reference evidence="20 21" key="1">
    <citation type="submission" date="2017-05" db="EMBL/GenBank/DDBJ databases">
        <title>Genomic insights into alkan degradation activity of Oleiphilus messinensis.</title>
        <authorList>
            <person name="Kozyavkin S.A."/>
            <person name="Slesarev A.I."/>
            <person name="Golyshin P.N."/>
            <person name="Korzhenkov A."/>
            <person name="Golyshina O.N."/>
            <person name="Toshchakov S.V."/>
        </authorList>
    </citation>
    <scope>NUCLEOTIDE SEQUENCE [LARGE SCALE GENOMIC DNA]</scope>
    <source>
        <strain evidence="20 21">ME102</strain>
    </source>
</reference>
<dbReference type="InterPro" id="IPR011249">
    <property type="entry name" value="Metalloenz_LuxS/M16"/>
</dbReference>
<dbReference type="FunFam" id="3.30.830.10:FF:000012">
    <property type="entry name" value="Protease 3"/>
    <property type="match status" value="1"/>
</dbReference>
<dbReference type="GO" id="GO:0004222">
    <property type="term" value="F:metalloendopeptidase activity"/>
    <property type="evidence" value="ECO:0007669"/>
    <property type="project" value="UniProtKB-EC"/>
</dbReference>
<evidence type="ECO:0000259" key="16">
    <source>
        <dbReference type="Pfam" id="PF00675"/>
    </source>
</evidence>
<dbReference type="FunFam" id="3.30.830.10:FF:000005">
    <property type="entry name" value="nardilysin isoform X1"/>
    <property type="match status" value="1"/>
</dbReference>
<feature type="region of interest" description="Disordered" evidence="15">
    <location>
        <begin position="916"/>
        <end position="935"/>
    </location>
</feature>
<evidence type="ECO:0000313" key="20">
    <source>
        <dbReference type="EMBL" id="ARU57523.1"/>
    </source>
</evidence>
<evidence type="ECO:0000256" key="2">
    <source>
        <dbReference type="ARBA" id="ARBA00002184"/>
    </source>
</evidence>
<evidence type="ECO:0000256" key="7">
    <source>
        <dbReference type="ARBA" id="ARBA00022723"/>
    </source>
</evidence>
<organism evidence="20 21">
    <name type="scientific">Oleiphilus messinensis</name>
    <dbReference type="NCBI Taxonomy" id="141451"/>
    <lineage>
        <taxon>Bacteria</taxon>
        <taxon>Pseudomonadati</taxon>
        <taxon>Pseudomonadota</taxon>
        <taxon>Gammaproteobacteria</taxon>
        <taxon>Oceanospirillales</taxon>
        <taxon>Oleiphilaceae</taxon>
        <taxon>Oleiphilus</taxon>
    </lineage>
</organism>
<dbReference type="InterPro" id="IPR054734">
    <property type="entry name" value="PqqF-like_C_4"/>
</dbReference>
<dbReference type="Pfam" id="PF05193">
    <property type="entry name" value="Peptidase_M16_C"/>
    <property type="match status" value="1"/>
</dbReference>
<dbReference type="EMBL" id="CP021425">
    <property type="protein sequence ID" value="ARU57523.1"/>
    <property type="molecule type" value="Genomic_DNA"/>
</dbReference>
<dbReference type="InterPro" id="IPR001431">
    <property type="entry name" value="Pept_M16_Zn_BS"/>
</dbReference>
<evidence type="ECO:0000256" key="10">
    <source>
        <dbReference type="ARBA" id="ARBA00023049"/>
    </source>
</evidence>
<dbReference type="PANTHER" id="PTHR43690:SF18">
    <property type="entry name" value="INSULIN-DEGRADING ENZYME-RELATED"/>
    <property type="match status" value="1"/>
</dbReference>
<dbReference type="Proteomes" id="UP000196027">
    <property type="component" value="Chromosome"/>
</dbReference>